<organism evidence="6 7">
    <name type="scientific">Penicillium cosmopolitanum</name>
    <dbReference type="NCBI Taxonomy" id="1131564"/>
    <lineage>
        <taxon>Eukaryota</taxon>
        <taxon>Fungi</taxon>
        <taxon>Dikarya</taxon>
        <taxon>Ascomycota</taxon>
        <taxon>Pezizomycotina</taxon>
        <taxon>Eurotiomycetes</taxon>
        <taxon>Eurotiomycetidae</taxon>
        <taxon>Eurotiales</taxon>
        <taxon>Aspergillaceae</taxon>
        <taxon>Penicillium</taxon>
    </lineage>
</organism>
<sequence>MSSMLPSAESDLSQRLKEQWGNTVVEFMRARFLDRHARGRTLRTALLQDAATTPSQSNSFCILKIDEYLEQCQVVGAPISYNPQPFLIQPRSIISIRGCFQLSLLQYLGQRLNAPTEALIGHLAFPKSFQVRAVKSQQNPFFTVQMITLGQAAPEFITGRKSRAVQYRRVNIHGAGHFSVEQQVTFIPFDLSHQAWSGLVLNDSGDPSGTTPWSNDTTSEQRFFPLMRSGSCAFDLPDMRNHDLPTGRNDNEYISPDPCYSRAKRDTEFLLDPELCVQDPFVFLCDLLDTSALCWTRFLSFMEEPLDCPNLNADQHAEILLHDKRIIDRANVYFSTVLDFIDQRHQLEWPVAAIGAQVEDIARRVRGDFMQLQTRALSLLDMRTQSIQIIMSTISIQESKKGLEQAERVGLLTLLAFVFIPLTFISSLFGMNVTAFTSPNPSLKYFFAIALPFTAVCVAIPLWGQIRKGYASLCTMIKNRYFGFRVAKLKNQV</sequence>
<proteinExistence type="predicted"/>
<dbReference type="GO" id="GO:0015087">
    <property type="term" value="F:cobalt ion transmembrane transporter activity"/>
    <property type="evidence" value="ECO:0007669"/>
    <property type="project" value="TreeGrafter"/>
</dbReference>
<dbReference type="Pfam" id="PF01544">
    <property type="entry name" value="CorA"/>
    <property type="match status" value="1"/>
</dbReference>
<dbReference type="AlphaFoldDB" id="A0A9W9WCF3"/>
<evidence type="ECO:0000256" key="5">
    <source>
        <dbReference type="SAM" id="Phobius"/>
    </source>
</evidence>
<dbReference type="PANTHER" id="PTHR46494:SF1">
    <property type="entry name" value="CORA FAMILY METAL ION TRANSPORTER (EUROFUNG)"/>
    <property type="match status" value="1"/>
</dbReference>
<dbReference type="GO" id="GO:0005886">
    <property type="term" value="C:plasma membrane"/>
    <property type="evidence" value="ECO:0007669"/>
    <property type="project" value="UniProtKB-SubCell"/>
</dbReference>
<dbReference type="EMBL" id="JAPZBU010000002">
    <property type="protein sequence ID" value="KAJ5414879.1"/>
    <property type="molecule type" value="Genomic_DNA"/>
</dbReference>
<evidence type="ECO:0008006" key="8">
    <source>
        <dbReference type="Google" id="ProtNLM"/>
    </source>
</evidence>
<dbReference type="GeneID" id="81363840"/>
<evidence type="ECO:0000313" key="7">
    <source>
        <dbReference type="Proteomes" id="UP001147747"/>
    </source>
</evidence>
<dbReference type="GO" id="GO:0015095">
    <property type="term" value="F:magnesium ion transmembrane transporter activity"/>
    <property type="evidence" value="ECO:0007669"/>
    <property type="project" value="TreeGrafter"/>
</dbReference>
<evidence type="ECO:0000256" key="2">
    <source>
        <dbReference type="ARBA" id="ARBA00022692"/>
    </source>
</evidence>
<dbReference type="PANTHER" id="PTHR46494">
    <property type="entry name" value="CORA FAMILY METAL ION TRANSPORTER (EUROFUNG)"/>
    <property type="match status" value="1"/>
</dbReference>
<keyword evidence="4 5" id="KW-0472">Membrane</keyword>
<keyword evidence="7" id="KW-1185">Reference proteome</keyword>
<accession>A0A9W9WCF3</accession>
<keyword evidence="3 5" id="KW-1133">Transmembrane helix</keyword>
<evidence type="ECO:0000313" key="6">
    <source>
        <dbReference type="EMBL" id="KAJ5414879.1"/>
    </source>
</evidence>
<dbReference type="GO" id="GO:0000287">
    <property type="term" value="F:magnesium ion binding"/>
    <property type="evidence" value="ECO:0007669"/>
    <property type="project" value="TreeGrafter"/>
</dbReference>
<protein>
    <recommendedName>
        <fullName evidence="8">Mg2+ transporter protein, CorA-like/Zinc transport protein ZntB</fullName>
    </recommendedName>
</protein>
<name>A0A9W9WCF3_9EURO</name>
<comment type="subcellular location">
    <subcellularLocation>
        <location evidence="1">Cell membrane</location>
        <topology evidence="1">Multi-pass membrane protein</topology>
    </subcellularLocation>
</comment>
<dbReference type="Proteomes" id="UP001147747">
    <property type="component" value="Unassembled WGS sequence"/>
</dbReference>
<keyword evidence="2 5" id="KW-0812">Transmembrane</keyword>
<dbReference type="InterPro" id="IPR045863">
    <property type="entry name" value="CorA_TM1_TM2"/>
</dbReference>
<dbReference type="RefSeq" id="XP_056494725.1">
    <property type="nucleotide sequence ID" value="XM_056624860.1"/>
</dbReference>
<dbReference type="Gene3D" id="1.20.58.340">
    <property type="entry name" value="Magnesium transport protein CorA, transmembrane region"/>
    <property type="match status" value="1"/>
</dbReference>
<dbReference type="OrthoDB" id="3231000at2759"/>
<reference evidence="6" key="2">
    <citation type="journal article" date="2023" name="IMA Fungus">
        <title>Comparative genomic study of the Penicillium genus elucidates a diverse pangenome and 15 lateral gene transfer events.</title>
        <authorList>
            <person name="Petersen C."/>
            <person name="Sorensen T."/>
            <person name="Nielsen M.R."/>
            <person name="Sondergaard T.E."/>
            <person name="Sorensen J.L."/>
            <person name="Fitzpatrick D.A."/>
            <person name="Frisvad J.C."/>
            <person name="Nielsen K.L."/>
        </authorList>
    </citation>
    <scope>NUCLEOTIDE SEQUENCE</scope>
    <source>
        <strain evidence="6">IBT 29677</strain>
    </source>
</reference>
<reference evidence="6" key="1">
    <citation type="submission" date="2022-12" db="EMBL/GenBank/DDBJ databases">
        <authorList>
            <person name="Petersen C."/>
        </authorList>
    </citation>
    <scope>NUCLEOTIDE SEQUENCE</scope>
    <source>
        <strain evidence="6">IBT 29677</strain>
    </source>
</reference>
<gene>
    <name evidence="6" type="ORF">N7509_000213</name>
</gene>
<dbReference type="InterPro" id="IPR002523">
    <property type="entry name" value="MgTranspt_CorA/ZnTranspt_ZntB"/>
</dbReference>
<dbReference type="SUPFAM" id="SSF144083">
    <property type="entry name" value="Magnesium transport protein CorA, transmembrane region"/>
    <property type="match status" value="1"/>
</dbReference>
<evidence type="ECO:0000256" key="3">
    <source>
        <dbReference type="ARBA" id="ARBA00022989"/>
    </source>
</evidence>
<evidence type="ECO:0000256" key="4">
    <source>
        <dbReference type="ARBA" id="ARBA00023136"/>
    </source>
</evidence>
<feature type="transmembrane region" description="Helical" evidence="5">
    <location>
        <begin position="443"/>
        <end position="463"/>
    </location>
</feature>
<evidence type="ECO:0000256" key="1">
    <source>
        <dbReference type="ARBA" id="ARBA00004651"/>
    </source>
</evidence>
<dbReference type="GO" id="GO:0050897">
    <property type="term" value="F:cobalt ion binding"/>
    <property type="evidence" value="ECO:0007669"/>
    <property type="project" value="TreeGrafter"/>
</dbReference>
<feature type="transmembrane region" description="Helical" evidence="5">
    <location>
        <begin position="409"/>
        <end position="431"/>
    </location>
</feature>
<comment type="caution">
    <text evidence="6">The sequence shown here is derived from an EMBL/GenBank/DDBJ whole genome shotgun (WGS) entry which is preliminary data.</text>
</comment>